<sequence>MSILQKVTRFITNYDDTASAGSRFRSKRIIPLLQMIKAVYNIHGEVKIIDVGGTCNYWNIVSKQWMLKYNVKITLVNLPGTAVSINSEIFEFVQANGCNLETFRDKSYHIGHSNSVLEHVGDWDNMVKFSSELCRVSERQFVQTPNYWFPIEPHCMIPFFHWLPKPVRIRLVMSFSLGHWSKARSVDQAVRIVESARLLNKLMFKELYHEANIITERFMMLPKSFIAINNSTNI</sequence>
<dbReference type="EMBL" id="AE017180">
    <property type="protein sequence ID" value="AFP20445.1"/>
    <property type="molecule type" value="Genomic_DNA"/>
</dbReference>
<name>I7EP71_GEOSL</name>
<evidence type="ECO:0000313" key="1">
    <source>
        <dbReference type="EMBL" id="AFP20445.1"/>
    </source>
</evidence>
<evidence type="ECO:0000313" key="2">
    <source>
        <dbReference type="Proteomes" id="UP000000577"/>
    </source>
</evidence>
<dbReference type="InterPro" id="IPR029063">
    <property type="entry name" value="SAM-dependent_MTases_sf"/>
</dbReference>
<dbReference type="InParanoid" id="I7EP71"/>
<dbReference type="SUPFAM" id="SSF53335">
    <property type="entry name" value="S-adenosyl-L-methionine-dependent methyltransferases"/>
    <property type="match status" value="1"/>
</dbReference>
<dbReference type="KEGG" id="gsu:GSU3545"/>
<reference evidence="1 2" key="1">
    <citation type="journal article" date="2003" name="Science">
        <title>Genome of Geobacter sulfurreducens: metal reduction in subsurface environments.</title>
        <authorList>
            <person name="Methe B.A."/>
            <person name="Nelson K.E."/>
            <person name="Eisen J.A."/>
            <person name="Paulsen I.T."/>
            <person name="Nelson W."/>
            <person name="Heidelberg J.F."/>
            <person name="Wu D."/>
            <person name="Wu M."/>
            <person name="Ward N."/>
            <person name="Beanan M.J."/>
            <person name="Dodson R.J."/>
            <person name="Madupu R."/>
            <person name="Brinkac L.M."/>
            <person name="Daugherty S.C."/>
            <person name="DeBoy R.T."/>
            <person name="Durkin A.S."/>
            <person name="Gwinn M."/>
            <person name="Kolonay J.F."/>
            <person name="Sullivan S.A."/>
            <person name="Haft D.H."/>
            <person name="Selengut J."/>
            <person name="Davidsen T.M."/>
            <person name="Zafar N."/>
            <person name="White O."/>
            <person name="Tran B."/>
            <person name="Romero C."/>
            <person name="Forberger H.A."/>
            <person name="Weidman J."/>
            <person name="Khouri H."/>
            <person name="Feldblyum T.V."/>
            <person name="Utterback T.R."/>
            <person name="Van Aken S.E."/>
            <person name="Lovley D.R."/>
            <person name="Fraser C.M."/>
        </authorList>
    </citation>
    <scope>NUCLEOTIDE SEQUENCE [LARGE SCALE GENOMIC DNA]</scope>
    <source>
        <strain evidence="2">ATCC 51573 / DSM 12127 / PCA</strain>
    </source>
</reference>
<dbReference type="EnsemblBacteria" id="AFP20445">
    <property type="protein sequence ID" value="AFP20445"/>
    <property type="gene ID" value="GSU3545"/>
</dbReference>
<protein>
    <recommendedName>
        <fullName evidence="3">SAM-dependent methyltransferase</fullName>
    </recommendedName>
</protein>
<evidence type="ECO:0008006" key="3">
    <source>
        <dbReference type="Google" id="ProtNLM"/>
    </source>
</evidence>
<dbReference type="RefSeq" id="WP_010942499.1">
    <property type="nucleotide sequence ID" value="NC_002939.5"/>
</dbReference>
<dbReference type="HOGENOM" id="CLU_082091_0_0_7"/>
<organism evidence="1 2">
    <name type="scientific">Geobacter sulfurreducens (strain ATCC 51573 / DSM 12127 / PCA)</name>
    <dbReference type="NCBI Taxonomy" id="243231"/>
    <lineage>
        <taxon>Bacteria</taxon>
        <taxon>Pseudomonadati</taxon>
        <taxon>Thermodesulfobacteriota</taxon>
        <taxon>Desulfuromonadia</taxon>
        <taxon>Geobacterales</taxon>
        <taxon>Geobacteraceae</taxon>
        <taxon>Geobacter</taxon>
    </lineage>
</organism>
<dbReference type="AlphaFoldDB" id="I7EP71"/>
<dbReference type="OrthoDB" id="262045at2"/>
<keyword evidence="2" id="KW-1185">Reference proteome</keyword>
<dbReference type="Gene3D" id="3.40.50.150">
    <property type="entry name" value="Vaccinia Virus protein VP39"/>
    <property type="match status" value="1"/>
</dbReference>
<proteinExistence type="predicted"/>
<reference evidence="1 2" key="2">
    <citation type="journal article" date="2012" name="BMC Genomics">
        <title>Comparative genomic analysis of Geobacter sulfurreducens KN400, a strain with enhanced capacity for extracellular electron transfer and electricity production.</title>
        <authorList>
            <person name="Butler J.E."/>
            <person name="Young N.D."/>
            <person name="Aklujkar M."/>
            <person name="Lovley D.R."/>
        </authorList>
    </citation>
    <scope>NUCLEOTIDE SEQUENCE [LARGE SCALE GENOMIC DNA]</scope>
    <source>
        <strain evidence="2">ATCC 51573 / DSM 12127 / PCA</strain>
    </source>
</reference>
<gene>
    <name evidence="1" type="ordered locus">GSU3545</name>
</gene>
<dbReference type="eggNOG" id="COG2226">
    <property type="taxonomic scope" value="Bacteria"/>
</dbReference>
<dbReference type="Proteomes" id="UP000000577">
    <property type="component" value="Chromosome"/>
</dbReference>
<accession>I7EP71</accession>